<sequence>MVRLGFIICRRTWTFNLLSSWFYFFIIFLFLVLVSARAKWAYYNVQCTHILWCVLYGCTVGKIGVFS</sequence>
<feature type="transmembrane region" description="Helical" evidence="1">
    <location>
        <begin position="49"/>
        <end position="66"/>
    </location>
</feature>
<dbReference type="AlphaFoldDB" id="A0A5D2F8V5"/>
<evidence type="ECO:0000313" key="2">
    <source>
        <dbReference type="EMBL" id="TYH02547.1"/>
    </source>
</evidence>
<name>A0A5D2F8V5_GOSDA</name>
<feature type="transmembrane region" description="Helical" evidence="1">
    <location>
        <begin position="21"/>
        <end position="43"/>
    </location>
</feature>
<organism evidence="2 3">
    <name type="scientific">Gossypium darwinii</name>
    <name type="common">Darwin's cotton</name>
    <name type="synonym">Gossypium barbadense var. darwinii</name>
    <dbReference type="NCBI Taxonomy" id="34276"/>
    <lineage>
        <taxon>Eukaryota</taxon>
        <taxon>Viridiplantae</taxon>
        <taxon>Streptophyta</taxon>
        <taxon>Embryophyta</taxon>
        <taxon>Tracheophyta</taxon>
        <taxon>Spermatophyta</taxon>
        <taxon>Magnoliopsida</taxon>
        <taxon>eudicotyledons</taxon>
        <taxon>Gunneridae</taxon>
        <taxon>Pentapetalae</taxon>
        <taxon>rosids</taxon>
        <taxon>malvids</taxon>
        <taxon>Malvales</taxon>
        <taxon>Malvaceae</taxon>
        <taxon>Malvoideae</taxon>
        <taxon>Gossypium</taxon>
    </lineage>
</organism>
<gene>
    <name evidence="2" type="ORF">ES288_A09G149200v1</name>
</gene>
<keyword evidence="1" id="KW-0812">Transmembrane</keyword>
<evidence type="ECO:0000313" key="3">
    <source>
        <dbReference type="Proteomes" id="UP000323506"/>
    </source>
</evidence>
<dbReference type="Proteomes" id="UP000323506">
    <property type="component" value="Chromosome A09"/>
</dbReference>
<protein>
    <submittedName>
        <fullName evidence="2">Uncharacterized protein</fullName>
    </submittedName>
</protein>
<reference evidence="2 3" key="1">
    <citation type="submission" date="2019-06" db="EMBL/GenBank/DDBJ databases">
        <title>WGS assembly of Gossypium darwinii.</title>
        <authorList>
            <person name="Chen Z.J."/>
            <person name="Sreedasyam A."/>
            <person name="Ando A."/>
            <person name="Song Q."/>
            <person name="De L."/>
            <person name="Hulse-Kemp A."/>
            <person name="Ding M."/>
            <person name="Ye W."/>
            <person name="Kirkbride R."/>
            <person name="Jenkins J."/>
            <person name="Plott C."/>
            <person name="Lovell J."/>
            <person name="Lin Y.-M."/>
            <person name="Vaughn R."/>
            <person name="Liu B."/>
            <person name="Li W."/>
            <person name="Simpson S."/>
            <person name="Scheffler B."/>
            <person name="Saski C."/>
            <person name="Grover C."/>
            <person name="Hu G."/>
            <person name="Conover J."/>
            <person name="Carlson J."/>
            <person name="Shu S."/>
            <person name="Boston L."/>
            <person name="Williams M."/>
            <person name="Peterson D."/>
            <person name="Mcgee K."/>
            <person name="Jones D."/>
            <person name="Wendel J."/>
            <person name="Stelly D."/>
            <person name="Grimwood J."/>
            <person name="Schmutz J."/>
        </authorList>
    </citation>
    <scope>NUCLEOTIDE SEQUENCE [LARGE SCALE GENOMIC DNA]</scope>
    <source>
        <strain evidence="2">1808015.09</strain>
    </source>
</reference>
<evidence type="ECO:0000256" key="1">
    <source>
        <dbReference type="SAM" id="Phobius"/>
    </source>
</evidence>
<keyword evidence="1" id="KW-0472">Membrane</keyword>
<accession>A0A5D2F8V5</accession>
<keyword evidence="3" id="KW-1185">Reference proteome</keyword>
<proteinExistence type="predicted"/>
<dbReference type="EMBL" id="CM017696">
    <property type="protein sequence ID" value="TYH02547.1"/>
    <property type="molecule type" value="Genomic_DNA"/>
</dbReference>
<keyword evidence="1" id="KW-1133">Transmembrane helix</keyword>